<dbReference type="AlphaFoldDB" id="A0A5C6S3M3"/>
<name>A0A5C6S3M3_9RHOB</name>
<accession>A0A5C6S3M3</accession>
<dbReference type="OrthoDB" id="7563604at2"/>
<dbReference type="RefSeq" id="WP_147097540.1">
    <property type="nucleotide sequence ID" value="NZ_JBHUFH010000002.1"/>
</dbReference>
<dbReference type="InterPro" id="IPR046505">
    <property type="entry name" value="DUF6683"/>
</dbReference>
<reference evidence="1 2" key="1">
    <citation type="submission" date="2019-08" db="EMBL/GenBank/DDBJ databases">
        <authorList>
            <person name="Ye J."/>
        </authorList>
    </citation>
    <scope>NUCLEOTIDE SEQUENCE [LARGE SCALE GENOMIC DNA]</scope>
    <source>
        <strain evidence="1 2">TK008</strain>
    </source>
</reference>
<sequence>MFASGDLLGQIGAAMEHVGLNRHNVGDAHAVWLINAWGAANGDLSPTSPQTAMAVSEQVKLFLMDIAPEIYVADDAAKQAKAEKLLISSALIASMQQQAAGKPLASRMLAESVRQGLSEMGIDTDRVQLTEAGFALKGN</sequence>
<protein>
    <submittedName>
        <fullName evidence="1">Uncharacterized protein</fullName>
    </submittedName>
</protein>
<organism evidence="1 2">
    <name type="scientific">Paracoccus aurantiacus</name>
    <dbReference type="NCBI Taxonomy" id="2599412"/>
    <lineage>
        <taxon>Bacteria</taxon>
        <taxon>Pseudomonadati</taxon>
        <taxon>Pseudomonadota</taxon>
        <taxon>Alphaproteobacteria</taxon>
        <taxon>Rhodobacterales</taxon>
        <taxon>Paracoccaceae</taxon>
        <taxon>Paracoccus</taxon>
    </lineage>
</organism>
<keyword evidence="2" id="KW-1185">Reference proteome</keyword>
<comment type="caution">
    <text evidence="1">The sequence shown here is derived from an EMBL/GenBank/DDBJ whole genome shotgun (WGS) entry which is preliminary data.</text>
</comment>
<dbReference type="Proteomes" id="UP000321562">
    <property type="component" value="Unassembled WGS sequence"/>
</dbReference>
<evidence type="ECO:0000313" key="1">
    <source>
        <dbReference type="EMBL" id="TXB69025.1"/>
    </source>
</evidence>
<dbReference type="Pfam" id="PF20388">
    <property type="entry name" value="DUF6683"/>
    <property type="match status" value="1"/>
</dbReference>
<proteinExistence type="predicted"/>
<dbReference type="EMBL" id="VOPL01000003">
    <property type="protein sequence ID" value="TXB69025.1"/>
    <property type="molecule type" value="Genomic_DNA"/>
</dbReference>
<evidence type="ECO:0000313" key="2">
    <source>
        <dbReference type="Proteomes" id="UP000321562"/>
    </source>
</evidence>
<gene>
    <name evidence="1" type="ORF">FQV27_08570</name>
</gene>